<dbReference type="InterPro" id="IPR000212">
    <property type="entry name" value="DNA_helicase_UvrD/REP"/>
</dbReference>
<dbReference type="PROSITE" id="PS51198">
    <property type="entry name" value="UVRD_HELICASE_ATP_BIND"/>
    <property type="match status" value="1"/>
</dbReference>
<dbReference type="GO" id="GO:0016787">
    <property type="term" value="F:hydrolase activity"/>
    <property type="evidence" value="ECO:0007669"/>
    <property type="project" value="UniProtKB-UniRule"/>
</dbReference>
<name>A0A7T4UP72_9GAMM</name>
<gene>
    <name evidence="8" type="ORF">I6N98_13420</name>
</gene>
<dbReference type="EMBL" id="CP066167">
    <property type="protein sequence ID" value="QQD17358.1"/>
    <property type="molecule type" value="Genomic_DNA"/>
</dbReference>
<keyword evidence="1 6" id="KW-0547">Nucleotide-binding</keyword>
<dbReference type="AlphaFoldDB" id="A0A7T4UP72"/>
<dbReference type="KEGG" id="snan:I6N98_13420"/>
<protein>
    <recommendedName>
        <fullName evidence="5">DNA 3'-5' helicase II</fullName>
    </recommendedName>
</protein>
<keyword evidence="3 6" id="KW-0347">Helicase</keyword>
<reference evidence="8 9" key="1">
    <citation type="submission" date="2020-12" db="EMBL/GenBank/DDBJ databases">
        <authorList>
            <person name="Shan Y."/>
        </authorList>
    </citation>
    <scope>NUCLEOTIDE SEQUENCE [LARGE SCALE GENOMIC DNA]</scope>
    <source>
        <strain evidence="9">csc3.9</strain>
    </source>
</reference>
<dbReference type="PANTHER" id="PTHR11070:SF2">
    <property type="entry name" value="ATP-DEPENDENT DNA HELICASE SRS2"/>
    <property type="match status" value="1"/>
</dbReference>
<evidence type="ECO:0000313" key="9">
    <source>
        <dbReference type="Proteomes" id="UP000596063"/>
    </source>
</evidence>
<feature type="binding site" evidence="6">
    <location>
        <begin position="21"/>
        <end position="28"/>
    </location>
    <ligand>
        <name>ATP</name>
        <dbReference type="ChEBI" id="CHEBI:30616"/>
    </ligand>
</feature>
<dbReference type="Proteomes" id="UP000596063">
    <property type="component" value="Chromosome"/>
</dbReference>
<keyword evidence="2 6" id="KW-0378">Hydrolase</keyword>
<evidence type="ECO:0000256" key="6">
    <source>
        <dbReference type="PROSITE-ProRule" id="PRU00560"/>
    </source>
</evidence>
<evidence type="ECO:0000256" key="2">
    <source>
        <dbReference type="ARBA" id="ARBA00022801"/>
    </source>
</evidence>
<dbReference type="GO" id="GO:0000725">
    <property type="term" value="P:recombinational repair"/>
    <property type="evidence" value="ECO:0007669"/>
    <property type="project" value="TreeGrafter"/>
</dbReference>
<evidence type="ECO:0000256" key="5">
    <source>
        <dbReference type="ARBA" id="ARBA00034923"/>
    </source>
</evidence>
<evidence type="ECO:0000259" key="7">
    <source>
        <dbReference type="PROSITE" id="PS51198"/>
    </source>
</evidence>
<dbReference type="SUPFAM" id="SSF52540">
    <property type="entry name" value="P-loop containing nucleoside triphosphate hydrolases"/>
    <property type="match status" value="1"/>
</dbReference>
<evidence type="ECO:0000256" key="3">
    <source>
        <dbReference type="ARBA" id="ARBA00022806"/>
    </source>
</evidence>
<sequence>MEICPLRQSLLDCDGHALVIGGPGSGKTTIALKKATSRISSGMEDWQSVLFLSFSRAAVARVGEAIRQQVQREHRAKLSMQTFHSFFWSLISTHGYLLGAPKKIKILLPSDEKVYYGSIKKKDRNDDNSDWVDWLKRRNDLFIQEGKIAFDLFAENALALIDKSSHIRELVSQKYPLIIVDEAQDTGPEAWK</sequence>
<dbReference type="GO" id="GO:0003677">
    <property type="term" value="F:DNA binding"/>
    <property type="evidence" value="ECO:0007669"/>
    <property type="project" value="InterPro"/>
</dbReference>
<feature type="domain" description="UvrD-like helicase ATP-binding" evidence="7">
    <location>
        <begin position="1"/>
        <end position="192"/>
    </location>
</feature>
<organism evidence="8 9">
    <name type="scientific">Spongiibacter nanhainus</name>
    <dbReference type="NCBI Taxonomy" id="2794344"/>
    <lineage>
        <taxon>Bacteria</taxon>
        <taxon>Pseudomonadati</taxon>
        <taxon>Pseudomonadota</taxon>
        <taxon>Gammaproteobacteria</taxon>
        <taxon>Cellvibrionales</taxon>
        <taxon>Spongiibacteraceae</taxon>
        <taxon>Spongiibacter</taxon>
    </lineage>
</organism>
<proteinExistence type="predicted"/>
<evidence type="ECO:0000256" key="1">
    <source>
        <dbReference type="ARBA" id="ARBA00022741"/>
    </source>
</evidence>
<dbReference type="PANTHER" id="PTHR11070">
    <property type="entry name" value="UVRD / RECB / PCRA DNA HELICASE FAMILY MEMBER"/>
    <property type="match status" value="1"/>
</dbReference>
<dbReference type="Pfam" id="PF00580">
    <property type="entry name" value="UvrD-helicase"/>
    <property type="match status" value="1"/>
</dbReference>
<dbReference type="InterPro" id="IPR027417">
    <property type="entry name" value="P-loop_NTPase"/>
</dbReference>
<accession>A0A7T4UP72</accession>
<dbReference type="InterPro" id="IPR014016">
    <property type="entry name" value="UvrD-like_ATP-bd"/>
</dbReference>
<keyword evidence="9" id="KW-1185">Reference proteome</keyword>
<evidence type="ECO:0000313" key="8">
    <source>
        <dbReference type="EMBL" id="QQD17358.1"/>
    </source>
</evidence>
<keyword evidence="4 6" id="KW-0067">ATP-binding</keyword>
<dbReference type="GO" id="GO:0005524">
    <property type="term" value="F:ATP binding"/>
    <property type="evidence" value="ECO:0007669"/>
    <property type="project" value="UniProtKB-UniRule"/>
</dbReference>
<dbReference type="Gene3D" id="3.40.50.300">
    <property type="entry name" value="P-loop containing nucleotide triphosphate hydrolases"/>
    <property type="match status" value="1"/>
</dbReference>
<dbReference type="GO" id="GO:0043138">
    <property type="term" value="F:3'-5' DNA helicase activity"/>
    <property type="evidence" value="ECO:0007669"/>
    <property type="project" value="TreeGrafter"/>
</dbReference>
<evidence type="ECO:0000256" key="4">
    <source>
        <dbReference type="ARBA" id="ARBA00022840"/>
    </source>
</evidence>